<evidence type="ECO:0000313" key="2">
    <source>
        <dbReference type="Proteomes" id="UP001500238"/>
    </source>
</evidence>
<dbReference type="RefSeq" id="WP_163959339.1">
    <property type="nucleotide sequence ID" value="NZ_BAAAES010000008.1"/>
</dbReference>
<organism evidence="1 2">
    <name type="scientific">Sphingomonas insulae</name>
    <dbReference type="NCBI Taxonomy" id="424800"/>
    <lineage>
        <taxon>Bacteria</taxon>
        <taxon>Pseudomonadati</taxon>
        <taxon>Pseudomonadota</taxon>
        <taxon>Alphaproteobacteria</taxon>
        <taxon>Sphingomonadales</taxon>
        <taxon>Sphingomonadaceae</taxon>
        <taxon>Sphingomonas</taxon>
    </lineage>
</organism>
<reference evidence="1 2" key="1">
    <citation type="journal article" date="2019" name="Int. J. Syst. Evol. Microbiol.">
        <title>The Global Catalogue of Microorganisms (GCM) 10K type strain sequencing project: providing services to taxonomists for standard genome sequencing and annotation.</title>
        <authorList>
            <consortium name="The Broad Institute Genomics Platform"/>
            <consortium name="The Broad Institute Genome Sequencing Center for Infectious Disease"/>
            <person name="Wu L."/>
            <person name="Ma J."/>
        </authorList>
    </citation>
    <scope>NUCLEOTIDE SEQUENCE [LARGE SCALE GENOMIC DNA]</scope>
    <source>
        <strain evidence="1 2">JCM 14603</strain>
    </source>
</reference>
<evidence type="ECO:0008006" key="3">
    <source>
        <dbReference type="Google" id="ProtNLM"/>
    </source>
</evidence>
<sequence>MGEIVNLRRARKARGRAEEARIADANRAKFGRTKAQRNADAAAQARIDRTLDGAKLEE</sequence>
<dbReference type="InterPro" id="IPR025227">
    <property type="entry name" value="DUF4169"/>
</dbReference>
<name>A0ABN1HUI7_9SPHN</name>
<dbReference type="Pfam" id="PF13770">
    <property type="entry name" value="DUF4169"/>
    <property type="match status" value="1"/>
</dbReference>
<gene>
    <name evidence="1" type="ORF">GCM10009102_17940</name>
</gene>
<accession>A0ABN1HUI7</accession>
<dbReference type="Proteomes" id="UP001500238">
    <property type="component" value="Unassembled WGS sequence"/>
</dbReference>
<proteinExistence type="predicted"/>
<keyword evidence="2" id="KW-1185">Reference proteome</keyword>
<protein>
    <recommendedName>
        <fullName evidence="3">DUF4169 family protein</fullName>
    </recommendedName>
</protein>
<comment type="caution">
    <text evidence="1">The sequence shown here is derived from an EMBL/GenBank/DDBJ whole genome shotgun (WGS) entry which is preliminary data.</text>
</comment>
<dbReference type="EMBL" id="BAAAES010000008">
    <property type="protein sequence ID" value="GAA0668170.1"/>
    <property type="molecule type" value="Genomic_DNA"/>
</dbReference>
<evidence type="ECO:0000313" key="1">
    <source>
        <dbReference type="EMBL" id="GAA0668170.1"/>
    </source>
</evidence>